<evidence type="ECO:0000313" key="3">
    <source>
        <dbReference type="EMBL" id="UNV84310.1"/>
    </source>
</evidence>
<protein>
    <recommendedName>
        <fullName evidence="6">Tetratricopeptide repeat protein</fullName>
    </recommendedName>
</protein>
<reference evidence="2 4" key="1">
    <citation type="submission" date="2011-05" db="EMBL/GenBank/DDBJ databases">
        <authorList>
            <person name="Muzny D."/>
            <person name="Qin X."/>
            <person name="Deng J."/>
            <person name="Jiang H."/>
            <person name="Liu Y."/>
            <person name="Qu J."/>
            <person name="Song X.-Z."/>
            <person name="Zhang L."/>
            <person name="Thornton R."/>
            <person name="Coyle M."/>
            <person name="Francisco L."/>
            <person name="Jackson L."/>
            <person name="Javaid M."/>
            <person name="Korchina V."/>
            <person name="Kovar C."/>
            <person name="Mata R."/>
            <person name="Mathew T."/>
            <person name="Ngo R."/>
            <person name="Nguyen L."/>
            <person name="Nguyen N."/>
            <person name="Okwuonu G."/>
            <person name="Ongeri F."/>
            <person name="Pham C."/>
            <person name="Simmons D."/>
            <person name="Wilczek-Boney K."/>
            <person name="Hale W."/>
            <person name="Jakkamsetti A."/>
            <person name="Pham P."/>
            <person name="Ruth R."/>
            <person name="San Lucas F."/>
            <person name="Warren J."/>
            <person name="Zhang J."/>
            <person name="Zhao Z."/>
            <person name="Zhou C."/>
            <person name="Zhu D."/>
            <person name="Lee S."/>
            <person name="Bess C."/>
            <person name="Blankenburg K."/>
            <person name="Forbes L."/>
            <person name="Fu Q."/>
            <person name="Gubbala S."/>
            <person name="Hirani K."/>
            <person name="Jayaseelan J.C."/>
            <person name="Lara F."/>
            <person name="Munidasa M."/>
            <person name="Palculict T."/>
            <person name="Patil S."/>
            <person name="Pu L.-L."/>
            <person name="Saada N."/>
            <person name="Tang L."/>
            <person name="Weissenberger G."/>
            <person name="Zhu Y."/>
            <person name="Hemphill L."/>
            <person name="Shang Y."/>
            <person name="Youmans B."/>
            <person name="Ayvaz T."/>
            <person name="Ross M."/>
            <person name="Santibanez J."/>
            <person name="Aqrawi P."/>
            <person name="Gross S."/>
            <person name="Joshi V."/>
            <person name="Fowler G."/>
            <person name="Nazareth L."/>
            <person name="Reid J."/>
            <person name="Worley K."/>
            <person name="Petrosino J."/>
            <person name="Highlander S."/>
            <person name="Gibbs R."/>
        </authorList>
    </citation>
    <scope>NUCLEOTIDE SEQUENCE [LARGE SCALE GENOMIC DNA]</scope>
    <source>
        <strain evidence="2 4">ATCC 33926</strain>
    </source>
</reference>
<accession>A0AA36UL12</accession>
<dbReference type="RefSeq" id="WP_003777425.1">
    <property type="nucleotide sequence ID" value="NZ_CP094241.1"/>
</dbReference>
<dbReference type="AlphaFoldDB" id="A0AA36UL12"/>
<dbReference type="EMBL" id="AFQE01000045">
    <property type="protein sequence ID" value="EGQ77494.1"/>
    <property type="molecule type" value="Genomic_DNA"/>
</dbReference>
<dbReference type="Gene3D" id="1.25.40.10">
    <property type="entry name" value="Tetratricopeptide repeat domain"/>
    <property type="match status" value="1"/>
</dbReference>
<feature type="signal peptide" evidence="1">
    <location>
        <begin position="1"/>
        <end position="19"/>
    </location>
</feature>
<proteinExistence type="predicted"/>
<sequence>MKKIGLYLFILLFPVSVSANNYEPIGDKRQSIEINNFFSDVKKENITSYEEGDFIVVRVDDFGGRFYEEYYIKRNGKLLILDKLKTISLYKEDFDVKSLECRKNIHKPIKDYDRQTVLKMHGEKCRTFYALENTLDDLEEYVKDHSGFDIDKSRMDWYLGRYPINQKNIATYNNIAFYLNNQEYHQSAIYLLHKIIKTSPDRTVAYLNIADAYWDSKDKRNAKIFYKKYLSQIKKTGEKASVPSRVSKRMAQ</sequence>
<gene>
    <name evidence="2" type="ORF">HMPREF9418_0998</name>
    <name evidence="3" type="ORF">MON40_09865</name>
</gene>
<reference evidence="3 5" key="2">
    <citation type="submission" date="2022-03" db="EMBL/GenBank/DDBJ databases">
        <title>Genome sequencing of Neisseria macacae.</title>
        <authorList>
            <person name="Baek M.-G."/>
        </authorList>
    </citation>
    <scope>NUCLEOTIDE SEQUENCE [LARGE SCALE GENOMIC DNA]</scope>
    <source>
        <strain evidence="3 5">ATCC 33926</strain>
    </source>
</reference>
<evidence type="ECO:0000256" key="1">
    <source>
        <dbReference type="SAM" id="SignalP"/>
    </source>
</evidence>
<evidence type="ECO:0000313" key="4">
    <source>
        <dbReference type="Proteomes" id="UP000004982"/>
    </source>
</evidence>
<dbReference type="Proteomes" id="UP000004982">
    <property type="component" value="Unassembled WGS sequence"/>
</dbReference>
<organism evidence="2 4">
    <name type="scientific">Neisseria macacae ATCC 33926</name>
    <dbReference type="NCBI Taxonomy" id="997348"/>
    <lineage>
        <taxon>Bacteria</taxon>
        <taxon>Pseudomonadati</taxon>
        <taxon>Pseudomonadota</taxon>
        <taxon>Betaproteobacteria</taxon>
        <taxon>Neisseriales</taxon>
        <taxon>Neisseriaceae</taxon>
        <taxon>Neisseria</taxon>
    </lineage>
</organism>
<keyword evidence="5" id="KW-1185">Reference proteome</keyword>
<feature type="chain" id="PRO_5041391880" description="Tetratricopeptide repeat protein" evidence="1">
    <location>
        <begin position="20"/>
        <end position="252"/>
    </location>
</feature>
<keyword evidence="1" id="KW-0732">Signal</keyword>
<evidence type="ECO:0008006" key="6">
    <source>
        <dbReference type="Google" id="ProtNLM"/>
    </source>
</evidence>
<evidence type="ECO:0000313" key="5">
    <source>
        <dbReference type="Proteomes" id="UP000829455"/>
    </source>
</evidence>
<dbReference type="EMBL" id="CP094241">
    <property type="protein sequence ID" value="UNV84310.1"/>
    <property type="molecule type" value="Genomic_DNA"/>
</dbReference>
<dbReference type="InterPro" id="IPR011990">
    <property type="entry name" value="TPR-like_helical_dom_sf"/>
</dbReference>
<evidence type="ECO:0000313" key="2">
    <source>
        <dbReference type="EMBL" id="EGQ77494.1"/>
    </source>
</evidence>
<dbReference type="SUPFAM" id="SSF48452">
    <property type="entry name" value="TPR-like"/>
    <property type="match status" value="1"/>
</dbReference>
<name>A0AA36UL12_9NEIS</name>
<dbReference type="Proteomes" id="UP000829455">
    <property type="component" value="Chromosome"/>
</dbReference>